<dbReference type="EMBL" id="JF937094">
    <property type="protein sequence ID" value="AEK08728.1"/>
    <property type="molecule type" value="Genomic_DNA"/>
</dbReference>
<name>G1D1T0_9CAUD</name>
<dbReference type="Pfam" id="PF23829">
    <property type="entry name" value="DUF7199"/>
    <property type="match status" value="1"/>
</dbReference>
<keyword evidence="3" id="KW-1185">Reference proteome</keyword>
<dbReference type="RefSeq" id="YP_009636599.1">
    <property type="nucleotide sequence ID" value="NC_042318.1"/>
</dbReference>
<dbReference type="InterPro" id="IPR055623">
    <property type="entry name" value="DUF7199"/>
</dbReference>
<accession>G1D1T0</accession>
<dbReference type="Proteomes" id="UP000008412">
    <property type="component" value="Segment"/>
</dbReference>
<evidence type="ECO:0000313" key="3">
    <source>
        <dbReference type="Proteomes" id="UP000008412"/>
    </source>
</evidence>
<protein>
    <submittedName>
        <fullName evidence="2">Uncharacterized protein</fullName>
    </submittedName>
</protein>
<gene>
    <name evidence="2" type="primary">84</name>
    <name evidence="2" type="ORF">HAMMER_84</name>
</gene>
<reference evidence="2 3" key="1">
    <citation type="journal article" date="2012" name="J. Virol.">
        <title>Complete Genome Sequences of 138 Mycobacteriophages.</title>
        <authorList>
            <consortium name="the Science Education Alliance Phage Hunters Advancing Genomics and Evolutionary Science Program"/>
            <consortium name="the KwaZulu-Natal Research Institute for Tuberculosis and HIV Mycobacterial Genetics Course Students"/>
            <consortium name="the Phage Hunters Integrating Research and Education Program"/>
            <person name="Hatfull G.F."/>
        </authorList>
    </citation>
    <scope>NUCLEOTIDE SEQUENCE [LARGE SCALE GENOMIC DNA]</scope>
    <source>
        <strain evidence="2 3">Hammer</strain>
    </source>
</reference>
<sequence>MRFLSFVVMVLSVLVMILALSRMPAAHAEVSAGCLAHLAKVDQSNTPGADRRYHLERGEFSPCSSSDADEGREAVGTRGPAASPDNDNHRDKKSRYCRKHWYC</sequence>
<organism evidence="2 3">
    <name type="scientific">Mycobacterium phage Hammer</name>
    <dbReference type="NCBI Taxonomy" id="2922204"/>
    <lineage>
        <taxon>Viruses</taxon>
        <taxon>Duplodnaviria</taxon>
        <taxon>Heunggongvirae</taxon>
        <taxon>Uroviricota</taxon>
        <taxon>Caudoviricetes</taxon>
        <taxon>Gladiatorvirus</taxon>
        <taxon>Gladiatorvirus hammer</taxon>
    </lineage>
</organism>
<feature type="region of interest" description="Disordered" evidence="1">
    <location>
        <begin position="58"/>
        <end position="95"/>
    </location>
</feature>
<proteinExistence type="predicted"/>
<dbReference type="GeneID" id="40233342"/>
<evidence type="ECO:0000256" key="1">
    <source>
        <dbReference type="SAM" id="MobiDB-lite"/>
    </source>
</evidence>
<evidence type="ECO:0000313" key="2">
    <source>
        <dbReference type="EMBL" id="AEK08728.1"/>
    </source>
</evidence>